<sequence>MNSFYVVLLQDSSSGTLEKHAAIIIIISCVSGNFAGLPACLPACLLATRGTHKESHVPLAG</sequence>
<keyword evidence="3" id="KW-1185">Reference proteome</keyword>
<keyword evidence="1" id="KW-0812">Transmembrane</keyword>
<dbReference type="InParanoid" id="B4K449"/>
<dbReference type="EMBL" id="CH928430">
    <property type="protein sequence ID" value="EDV90265.1"/>
    <property type="molecule type" value="Genomic_DNA"/>
</dbReference>
<proteinExistence type="predicted"/>
<evidence type="ECO:0000313" key="3">
    <source>
        <dbReference type="Proteomes" id="UP000001070"/>
    </source>
</evidence>
<gene>
    <name evidence="2" type="primary">Dgri\GH23861</name>
    <name evidence="2" type="ORF">Dgri_GH23861</name>
</gene>
<dbReference type="HOGENOM" id="CLU_2925000_0_0_1"/>
<keyword evidence="1" id="KW-0472">Membrane</keyword>
<dbReference type="AlphaFoldDB" id="B4K449"/>
<dbReference type="Proteomes" id="UP000001070">
    <property type="component" value="Unassembled WGS sequence"/>
</dbReference>
<name>B4K449_DROGR</name>
<organism evidence="3">
    <name type="scientific">Drosophila grimshawi</name>
    <name type="common">Hawaiian fruit fly</name>
    <name type="synonym">Idiomyia grimshawi</name>
    <dbReference type="NCBI Taxonomy" id="7222"/>
    <lineage>
        <taxon>Eukaryota</taxon>
        <taxon>Metazoa</taxon>
        <taxon>Ecdysozoa</taxon>
        <taxon>Arthropoda</taxon>
        <taxon>Hexapoda</taxon>
        <taxon>Insecta</taxon>
        <taxon>Pterygota</taxon>
        <taxon>Neoptera</taxon>
        <taxon>Endopterygota</taxon>
        <taxon>Diptera</taxon>
        <taxon>Brachycera</taxon>
        <taxon>Muscomorpha</taxon>
        <taxon>Ephydroidea</taxon>
        <taxon>Drosophilidae</taxon>
        <taxon>Drosophila</taxon>
        <taxon>Hawaiian Drosophila</taxon>
    </lineage>
</organism>
<feature type="transmembrane region" description="Helical" evidence="1">
    <location>
        <begin position="20"/>
        <end position="46"/>
    </location>
</feature>
<accession>B4K449</accession>
<evidence type="ECO:0000256" key="1">
    <source>
        <dbReference type="SAM" id="Phobius"/>
    </source>
</evidence>
<protein>
    <submittedName>
        <fullName evidence="2">GH23861</fullName>
    </submittedName>
</protein>
<evidence type="ECO:0000313" key="2">
    <source>
        <dbReference type="EMBL" id="EDV90265.1"/>
    </source>
</evidence>
<keyword evidence="1" id="KW-1133">Transmembrane helix</keyword>
<reference evidence="2 3" key="1">
    <citation type="journal article" date="2007" name="Nature">
        <title>Evolution of genes and genomes on the Drosophila phylogeny.</title>
        <authorList>
            <consortium name="Drosophila 12 Genomes Consortium"/>
            <person name="Clark A.G."/>
            <person name="Eisen M.B."/>
            <person name="Smith D.R."/>
            <person name="Bergman C.M."/>
            <person name="Oliver B."/>
            <person name="Markow T.A."/>
            <person name="Kaufman T.C."/>
            <person name="Kellis M."/>
            <person name="Gelbart W."/>
            <person name="Iyer V.N."/>
            <person name="Pollard D.A."/>
            <person name="Sackton T.B."/>
            <person name="Larracuente A.M."/>
            <person name="Singh N.D."/>
            <person name="Abad J.P."/>
            <person name="Abt D.N."/>
            <person name="Adryan B."/>
            <person name="Aguade M."/>
            <person name="Akashi H."/>
            <person name="Anderson W.W."/>
            <person name="Aquadro C.F."/>
            <person name="Ardell D.H."/>
            <person name="Arguello R."/>
            <person name="Artieri C.G."/>
            <person name="Barbash D.A."/>
            <person name="Barker D."/>
            <person name="Barsanti P."/>
            <person name="Batterham P."/>
            <person name="Batzoglou S."/>
            <person name="Begun D."/>
            <person name="Bhutkar A."/>
            <person name="Blanco E."/>
            <person name="Bosak S.A."/>
            <person name="Bradley R.K."/>
            <person name="Brand A.D."/>
            <person name="Brent M.R."/>
            <person name="Brooks A.N."/>
            <person name="Brown R.H."/>
            <person name="Butlin R.K."/>
            <person name="Caggese C."/>
            <person name="Calvi B.R."/>
            <person name="Bernardo de Carvalho A."/>
            <person name="Caspi A."/>
            <person name="Castrezana S."/>
            <person name="Celniker S.E."/>
            <person name="Chang J.L."/>
            <person name="Chapple C."/>
            <person name="Chatterji S."/>
            <person name="Chinwalla A."/>
            <person name="Civetta A."/>
            <person name="Clifton S.W."/>
            <person name="Comeron J.M."/>
            <person name="Costello J.C."/>
            <person name="Coyne J.A."/>
            <person name="Daub J."/>
            <person name="David R.G."/>
            <person name="Delcher A.L."/>
            <person name="Delehaunty K."/>
            <person name="Do C.B."/>
            <person name="Ebling H."/>
            <person name="Edwards K."/>
            <person name="Eickbush T."/>
            <person name="Evans J.D."/>
            <person name="Filipski A."/>
            <person name="Findeiss S."/>
            <person name="Freyhult E."/>
            <person name="Fulton L."/>
            <person name="Fulton R."/>
            <person name="Garcia A.C."/>
            <person name="Gardiner A."/>
            <person name="Garfield D.A."/>
            <person name="Garvin B.E."/>
            <person name="Gibson G."/>
            <person name="Gilbert D."/>
            <person name="Gnerre S."/>
            <person name="Godfrey J."/>
            <person name="Good R."/>
            <person name="Gotea V."/>
            <person name="Gravely B."/>
            <person name="Greenberg A.J."/>
            <person name="Griffiths-Jones S."/>
            <person name="Gross S."/>
            <person name="Guigo R."/>
            <person name="Gustafson E.A."/>
            <person name="Haerty W."/>
            <person name="Hahn M.W."/>
            <person name="Halligan D.L."/>
            <person name="Halpern A.L."/>
            <person name="Halter G.M."/>
            <person name="Han M.V."/>
            <person name="Heger A."/>
            <person name="Hillier L."/>
            <person name="Hinrichs A.S."/>
            <person name="Holmes I."/>
            <person name="Hoskins R.A."/>
            <person name="Hubisz M.J."/>
            <person name="Hultmark D."/>
            <person name="Huntley M.A."/>
            <person name="Jaffe D.B."/>
            <person name="Jagadeeshan S."/>
            <person name="Jeck W.R."/>
            <person name="Johnson J."/>
            <person name="Jones C.D."/>
            <person name="Jordan W.C."/>
            <person name="Karpen G.H."/>
            <person name="Kataoka E."/>
            <person name="Keightley P.D."/>
            <person name="Kheradpour P."/>
            <person name="Kirkness E.F."/>
            <person name="Koerich L.B."/>
            <person name="Kristiansen K."/>
            <person name="Kudrna D."/>
            <person name="Kulathinal R.J."/>
            <person name="Kumar S."/>
            <person name="Kwok R."/>
            <person name="Lander E."/>
            <person name="Langley C.H."/>
            <person name="Lapoint R."/>
            <person name="Lazzaro B.P."/>
            <person name="Lee S.J."/>
            <person name="Levesque L."/>
            <person name="Li R."/>
            <person name="Lin C.F."/>
            <person name="Lin M.F."/>
            <person name="Lindblad-Toh K."/>
            <person name="Llopart A."/>
            <person name="Long M."/>
            <person name="Low L."/>
            <person name="Lozovsky E."/>
            <person name="Lu J."/>
            <person name="Luo M."/>
            <person name="Machado C.A."/>
            <person name="Makalowski W."/>
            <person name="Marzo M."/>
            <person name="Matsuda M."/>
            <person name="Matzkin L."/>
            <person name="McAllister B."/>
            <person name="McBride C.S."/>
            <person name="McKernan B."/>
            <person name="McKernan K."/>
            <person name="Mendez-Lago M."/>
            <person name="Minx P."/>
            <person name="Mollenhauer M.U."/>
            <person name="Montooth K."/>
            <person name="Mount S.M."/>
            <person name="Mu X."/>
            <person name="Myers E."/>
            <person name="Negre B."/>
            <person name="Newfeld S."/>
            <person name="Nielsen R."/>
            <person name="Noor M.A."/>
            <person name="O'Grady P."/>
            <person name="Pachter L."/>
            <person name="Papaceit M."/>
            <person name="Parisi M.J."/>
            <person name="Parisi M."/>
            <person name="Parts L."/>
            <person name="Pedersen J.S."/>
            <person name="Pesole G."/>
            <person name="Phillippy A.M."/>
            <person name="Ponting C.P."/>
            <person name="Pop M."/>
            <person name="Porcelli D."/>
            <person name="Powell J.R."/>
            <person name="Prohaska S."/>
            <person name="Pruitt K."/>
            <person name="Puig M."/>
            <person name="Quesneville H."/>
            <person name="Ram K.R."/>
            <person name="Rand D."/>
            <person name="Rasmussen M.D."/>
            <person name="Reed L.K."/>
            <person name="Reenan R."/>
            <person name="Reily A."/>
            <person name="Remington K.A."/>
            <person name="Rieger T.T."/>
            <person name="Ritchie M.G."/>
            <person name="Robin C."/>
            <person name="Rogers Y.H."/>
            <person name="Rohde C."/>
            <person name="Rozas J."/>
            <person name="Rubenfield M.J."/>
            <person name="Ruiz A."/>
            <person name="Russo S."/>
            <person name="Salzberg S.L."/>
            <person name="Sanchez-Gracia A."/>
            <person name="Saranga D.J."/>
            <person name="Sato H."/>
            <person name="Schaeffer S.W."/>
            <person name="Schatz M.C."/>
            <person name="Schlenke T."/>
            <person name="Schwartz R."/>
            <person name="Segarra C."/>
            <person name="Singh R.S."/>
            <person name="Sirot L."/>
            <person name="Sirota M."/>
            <person name="Sisneros N.B."/>
            <person name="Smith C.D."/>
            <person name="Smith T.F."/>
            <person name="Spieth J."/>
            <person name="Stage D.E."/>
            <person name="Stark A."/>
            <person name="Stephan W."/>
            <person name="Strausberg R.L."/>
            <person name="Strempel S."/>
            <person name="Sturgill D."/>
            <person name="Sutton G."/>
            <person name="Sutton G.G."/>
            <person name="Tao W."/>
            <person name="Teichmann S."/>
            <person name="Tobari Y.N."/>
            <person name="Tomimura Y."/>
            <person name="Tsolas J.M."/>
            <person name="Valente V.L."/>
            <person name="Venter E."/>
            <person name="Venter J.C."/>
            <person name="Vicario S."/>
            <person name="Vieira F.G."/>
            <person name="Vilella A.J."/>
            <person name="Villasante A."/>
            <person name="Walenz B."/>
            <person name="Wang J."/>
            <person name="Wasserman M."/>
            <person name="Watts T."/>
            <person name="Wilson D."/>
            <person name="Wilson R.K."/>
            <person name="Wing R.A."/>
            <person name="Wolfner M.F."/>
            <person name="Wong A."/>
            <person name="Wong G.K."/>
            <person name="Wu C.I."/>
            <person name="Wu G."/>
            <person name="Yamamoto D."/>
            <person name="Yang H.P."/>
            <person name="Yang S.P."/>
            <person name="Yorke J.A."/>
            <person name="Yoshida K."/>
            <person name="Zdobnov E."/>
            <person name="Zhang P."/>
            <person name="Zhang Y."/>
            <person name="Zimin A.V."/>
            <person name="Baldwin J."/>
            <person name="Abdouelleil A."/>
            <person name="Abdulkadir J."/>
            <person name="Abebe A."/>
            <person name="Abera B."/>
            <person name="Abreu J."/>
            <person name="Acer S.C."/>
            <person name="Aftuck L."/>
            <person name="Alexander A."/>
            <person name="An P."/>
            <person name="Anderson E."/>
            <person name="Anderson S."/>
            <person name="Arachi H."/>
            <person name="Azer M."/>
            <person name="Bachantsang P."/>
            <person name="Barry A."/>
            <person name="Bayul T."/>
            <person name="Berlin A."/>
            <person name="Bessette D."/>
            <person name="Bloom T."/>
            <person name="Blye J."/>
            <person name="Boguslavskiy L."/>
            <person name="Bonnet C."/>
            <person name="Boukhgalter B."/>
            <person name="Bourzgui I."/>
            <person name="Brown A."/>
            <person name="Cahill P."/>
            <person name="Channer S."/>
            <person name="Cheshatsang Y."/>
            <person name="Chuda L."/>
            <person name="Citroen M."/>
            <person name="Collymore A."/>
            <person name="Cooke P."/>
            <person name="Costello M."/>
            <person name="D'Aco K."/>
            <person name="Daza R."/>
            <person name="De Haan G."/>
            <person name="DeGray S."/>
            <person name="DeMaso C."/>
            <person name="Dhargay N."/>
            <person name="Dooley K."/>
            <person name="Dooley E."/>
            <person name="Doricent M."/>
            <person name="Dorje P."/>
            <person name="Dorjee K."/>
            <person name="Dupes A."/>
            <person name="Elong R."/>
            <person name="Falk J."/>
            <person name="Farina A."/>
            <person name="Faro S."/>
            <person name="Ferguson D."/>
            <person name="Fisher S."/>
            <person name="Foley C.D."/>
            <person name="Franke A."/>
            <person name="Friedrich D."/>
            <person name="Gadbois L."/>
            <person name="Gearin G."/>
            <person name="Gearin C.R."/>
            <person name="Giannoukos G."/>
            <person name="Goode T."/>
            <person name="Graham J."/>
            <person name="Grandbois E."/>
            <person name="Grewal S."/>
            <person name="Gyaltsen K."/>
            <person name="Hafez N."/>
            <person name="Hagos B."/>
            <person name="Hall J."/>
            <person name="Henson C."/>
            <person name="Hollinger A."/>
            <person name="Honan T."/>
            <person name="Huard M.D."/>
            <person name="Hughes L."/>
            <person name="Hurhula B."/>
            <person name="Husby M.E."/>
            <person name="Kamat A."/>
            <person name="Kanga B."/>
            <person name="Kashin S."/>
            <person name="Khazanovich D."/>
            <person name="Kisner P."/>
            <person name="Lance K."/>
            <person name="Lara M."/>
            <person name="Lee W."/>
            <person name="Lennon N."/>
            <person name="Letendre F."/>
            <person name="LeVine R."/>
            <person name="Lipovsky A."/>
            <person name="Liu X."/>
            <person name="Liu J."/>
            <person name="Liu S."/>
            <person name="Lokyitsang T."/>
            <person name="Lokyitsang Y."/>
            <person name="Lubonja R."/>
            <person name="Lui A."/>
            <person name="MacDonald P."/>
            <person name="Magnisalis V."/>
            <person name="Maru K."/>
            <person name="Matthews C."/>
            <person name="McCusker W."/>
            <person name="McDonough S."/>
            <person name="Mehta T."/>
            <person name="Meldrim J."/>
            <person name="Meneus L."/>
            <person name="Mihai O."/>
            <person name="Mihalev A."/>
            <person name="Mihova T."/>
            <person name="Mittelman R."/>
            <person name="Mlenga V."/>
            <person name="Montmayeur A."/>
            <person name="Mulrain L."/>
            <person name="Navidi A."/>
            <person name="Naylor J."/>
            <person name="Negash T."/>
            <person name="Nguyen T."/>
            <person name="Nguyen N."/>
            <person name="Nicol R."/>
            <person name="Norbu C."/>
            <person name="Norbu N."/>
            <person name="Novod N."/>
            <person name="O'Neill B."/>
            <person name="Osman S."/>
            <person name="Markiewicz E."/>
            <person name="Oyono O.L."/>
            <person name="Patti C."/>
            <person name="Phunkhang P."/>
            <person name="Pierre F."/>
            <person name="Priest M."/>
            <person name="Raghuraman S."/>
            <person name="Rege F."/>
            <person name="Reyes R."/>
            <person name="Rise C."/>
            <person name="Rogov P."/>
            <person name="Ross K."/>
            <person name="Ryan E."/>
            <person name="Settipalli S."/>
            <person name="Shea T."/>
            <person name="Sherpa N."/>
            <person name="Shi L."/>
            <person name="Shih D."/>
            <person name="Sparrow T."/>
            <person name="Spaulding J."/>
            <person name="Stalker J."/>
            <person name="Stange-Thomann N."/>
            <person name="Stavropoulos S."/>
            <person name="Stone C."/>
            <person name="Strader C."/>
            <person name="Tesfaye S."/>
            <person name="Thomson T."/>
            <person name="Thoulutsang Y."/>
            <person name="Thoulutsang D."/>
            <person name="Topham K."/>
            <person name="Topping I."/>
            <person name="Tsamla T."/>
            <person name="Vassiliev H."/>
            <person name="Vo A."/>
            <person name="Wangchuk T."/>
            <person name="Wangdi T."/>
            <person name="Weiand M."/>
            <person name="Wilkinson J."/>
            <person name="Wilson A."/>
            <person name="Yadav S."/>
            <person name="Young G."/>
            <person name="Yu Q."/>
            <person name="Zembek L."/>
            <person name="Zhong D."/>
            <person name="Zimmer A."/>
            <person name="Zwirko Z."/>
            <person name="Jaffe D.B."/>
            <person name="Alvarez P."/>
            <person name="Brockman W."/>
            <person name="Butler J."/>
            <person name="Chin C."/>
            <person name="Gnerre S."/>
            <person name="Grabherr M."/>
            <person name="Kleber M."/>
            <person name="Mauceli E."/>
            <person name="MacCallum I."/>
        </authorList>
    </citation>
    <scope>NUCLEOTIDE SEQUENCE [LARGE SCALE GENOMIC DNA]</scope>
    <source>
        <strain evidence="3">Tucson 15287-2541.00</strain>
    </source>
</reference>